<evidence type="ECO:0000313" key="2">
    <source>
        <dbReference type="EMBL" id="GHA68492.1"/>
    </source>
</evidence>
<evidence type="ECO:0000313" key="3">
    <source>
        <dbReference type="Proteomes" id="UP000614287"/>
    </source>
</evidence>
<reference evidence="2" key="2">
    <citation type="submission" date="2020-09" db="EMBL/GenBank/DDBJ databases">
        <authorList>
            <person name="Sun Q."/>
            <person name="Kim S."/>
        </authorList>
    </citation>
    <scope>NUCLEOTIDE SEQUENCE</scope>
    <source>
        <strain evidence="2">KCTC 32501</strain>
    </source>
</reference>
<protein>
    <submittedName>
        <fullName evidence="2">Uncharacterized protein</fullName>
    </submittedName>
</protein>
<reference evidence="2" key="1">
    <citation type="journal article" date="2014" name="Int. J. Syst. Evol. Microbiol.">
        <title>Complete genome sequence of Corynebacterium casei LMG S-19264T (=DSM 44701T), isolated from a smear-ripened cheese.</title>
        <authorList>
            <consortium name="US DOE Joint Genome Institute (JGI-PGF)"/>
            <person name="Walter F."/>
            <person name="Albersmeier A."/>
            <person name="Kalinowski J."/>
            <person name="Ruckert C."/>
        </authorList>
    </citation>
    <scope>NUCLEOTIDE SEQUENCE</scope>
    <source>
        <strain evidence="2">KCTC 32501</strain>
    </source>
</reference>
<proteinExistence type="predicted"/>
<keyword evidence="1" id="KW-0472">Membrane</keyword>
<comment type="caution">
    <text evidence="2">The sequence shown here is derived from an EMBL/GenBank/DDBJ whole genome shotgun (WGS) entry which is preliminary data.</text>
</comment>
<keyword evidence="1" id="KW-0812">Transmembrane</keyword>
<accession>A0A8J3CG57</accession>
<evidence type="ECO:0000256" key="1">
    <source>
        <dbReference type="SAM" id="Phobius"/>
    </source>
</evidence>
<name>A0A8J3CG57_9BURK</name>
<feature type="transmembrane region" description="Helical" evidence="1">
    <location>
        <begin position="6"/>
        <end position="26"/>
    </location>
</feature>
<dbReference type="AlphaFoldDB" id="A0A8J3CG57"/>
<organism evidence="2 3">
    <name type="scientific">Formosimonas limnophila</name>
    <dbReference type="NCBI Taxonomy" id="1384487"/>
    <lineage>
        <taxon>Bacteria</taxon>
        <taxon>Pseudomonadati</taxon>
        <taxon>Pseudomonadota</taxon>
        <taxon>Betaproteobacteria</taxon>
        <taxon>Burkholderiales</taxon>
        <taxon>Burkholderiaceae</taxon>
        <taxon>Formosimonas</taxon>
    </lineage>
</organism>
<sequence length="83" mass="9715">MANWSMVFLRSVSEMCVMAGILSYLVQMNTTDKQRQYSGESLDNDMSYRLEHIDFVFGEATAFHSDWALTANIKKTFVDYYFF</sequence>
<keyword evidence="1" id="KW-1133">Transmembrane helix</keyword>
<gene>
    <name evidence="2" type="ORF">GCM10009007_06540</name>
</gene>
<dbReference type="Proteomes" id="UP000614287">
    <property type="component" value="Unassembled WGS sequence"/>
</dbReference>
<keyword evidence="3" id="KW-1185">Reference proteome</keyword>
<dbReference type="EMBL" id="BMZG01000003">
    <property type="protein sequence ID" value="GHA68492.1"/>
    <property type="molecule type" value="Genomic_DNA"/>
</dbReference>